<dbReference type="EMBL" id="JBGUBD010000016">
    <property type="protein sequence ID" value="MFA9480186.1"/>
    <property type="molecule type" value="Genomic_DNA"/>
</dbReference>
<keyword evidence="7 9" id="KW-0472">Membrane</keyword>
<evidence type="ECO:0000256" key="4">
    <source>
        <dbReference type="ARBA" id="ARBA00022679"/>
    </source>
</evidence>
<evidence type="ECO:0000256" key="5">
    <source>
        <dbReference type="ARBA" id="ARBA00022692"/>
    </source>
</evidence>
<evidence type="ECO:0000313" key="10">
    <source>
        <dbReference type="EMBL" id="MFA9480186.1"/>
    </source>
</evidence>
<feature type="compositionally biased region" description="Polar residues" evidence="8">
    <location>
        <begin position="59"/>
        <end position="69"/>
    </location>
</feature>
<keyword evidence="3 10" id="KW-0328">Glycosyltransferase</keyword>
<evidence type="ECO:0000256" key="8">
    <source>
        <dbReference type="SAM" id="MobiDB-lite"/>
    </source>
</evidence>
<gene>
    <name evidence="10" type="ORF">ACERK3_18085</name>
</gene>
<proteinExistence type="predicted"/>
<protein>
    <submittedName>
        <fullName evidence="10">ArnT family glycosyltransferase</fullName>
        <ecNumber evidence="10">2.4.-.-</ecNumber>
    </submittedName>
</protein>
<evidence type="ECO:0000256" key="6">
    <source>
        <dbReference type="ARBA" id="ARBA00022989"/>
    </source>
</evidence>
<comment type="subcellular location">
    <subcellularLocation>
        <location evidence="1">Cell membrane</location>
        <topology evidence="1">Multi-pass membrane protein</topology>
    </subcellularLocation>
</comment>
<keyword evidence="11" id="KW-1185">Reference proteome</keyword>
<dbReference type="PANTHER" id="PTHR33908:SF11">
    <property type="entry name" value="MEMBRANE PROTEIN"/>
    <property type="match status" value="1"/>
</dbReference>
<keyword evidence="6 9" id="KW-1133">Transmembrane helix</keyword>
<keyword evidence="2" id="KW-1003">Cell membrane</keyword>
<reference evidence="10 11" key="1">
    <citation type="submission" date="2024-08" db="EMBL/GenBank/DDBJ databases">
        <title>Whole-genome sequencing of halo(alkali)philic microorganisms from hypersaline lakes.</title>
        <authorList>
            <person name="Sorokin D.Y."/>
            <person name="Merkel A.Y."/>
            <person name="Messina E."/>
            <person name="Yakimov M."/>
        </authorList>
    </citation>
    <scope>NUCLEOTIDE SEQUENCE [LARGE SCALE GENOMIC DNA]</scope>
    <source>
        <strain evidence="10 11">AB-hyl4</strain>
    </source>
</reference>
<name>A0ABV4U9F3_9BACT</name>
<dbReference type="InterPro" id="IPR050297">
    <property type="entry name" value="LipidA_mod_glycosyltrf_83"/>
</dbReference>
<evidence type="ECO:0000256" key="1">
    <source>
        <dbReference type="ARBA" id="ARBA00004651"/>
    </source>
</evidence>
<sequence>MATPPDDKTPADHGGPSVRIGPDSPADAAKGGGHAAPTPRPTYDLADDDAAGGDHDSTSTEPSTRTGHSPSAMGGGSNDTSAASSGESRAARRARRLPRKTDRLMAWLAALLCAAVAAVPLTAGLWHPDTLHPLEAEALSRSYETWQQQADLPVAPGSLERWVPVLDDQQRLADPPGGTWLHMVAFSVLQSNVHSDDLLHHARLVSVVLALLTVVAVFWTGMSIGGILPATLAGLIAGALPVLLFFGRLANEQLASVALVTLAIAAAIWALRPLRPANHLVRQGLGWAFCGLLLGMATLTGGLPATVAVIVPLALIIILCPGRIGHTLGLVAALFIGGLVATPWALHVHGEDPEVWRQWTAALVPPEDFDWQMMLMLSAQRLGLALLLALPWTVWLVAGLLQPFSTSSAGARTRLFIGWVWFMSALLLVLLLPGRGQVGELLLLLPPTALVTAQVIRQFRELAAEGRDARIWVWLCWPHAAVLLVVSLAGPTAMHFQPWLVSEGWLDQSITATMHPMYWVGMAVCLVLLVGLSLRYVVRRYPGKATVCWALWAMLAFSAVIYPASMGPLMQSRSLAFVKADDVAGHLSSSALQSRDAVSSRDARGGADGR</sequence>
<feature type="transmembrane region" description="Helical" evidence="9">
    <location>
        <begin position="516"/>
        <end position="538"/>
    </location>
</feature>
<evidence type="ECO:0000256" key="9">
    <source>
        <dbReference type="SAM" id="Phobius"/>
    </source>
</evidence>
<comment type="caution">
    <text evidence="10">The sequence shown here is derived from an EMBL/GenBank/DDBJ whole genome shotgun (WGS) entry which is preliminary data.</text>
</comment>
<evidence type="ECO:0000256" key="3">
    <source>
        <dbReference type="ARBA" id="ARBA00022676"/>
    </source>
</evidence>
<dbReference type="Proteomes" id="UP001575105">
    <property type="component" value="Unassembled WGS sequence"/>
</dbReference>
<dbReference type="PANTHER" id="PTHR33908">
    <property type="entry name" value="MANNOSYLTRANSFERASE YKCB-RELATED"/>
    <property type="match status" value="1"/>
</dbReference>
<feature type="transmembrane region" description="Helical" evidence="9">
    <location>
        <begin position="226"/>
        <end position="247"/>
    </location>
</feature>
<accession>A0ABV4U9F3</accession>
<feature type="compositionally biased region" description="Basic and acidic residues" evidence="8">
    <location>
        <begin position="1"/>
        <end position="11"/>
    </location>
</feature>
<feature type="transmembrane region" description="Helical" evidence="9">
    <location>
        <begin position="382"/>
        <end position="401"/>
    </location>
</feature>
<feature type="transmembrane region" description="Helical" evidence="9">
    <location>
        <begin position="471"/>
        <end position="496"/>
    </location>
</feature>
<feature type="region of interest" description="Disordered" evidence="8">
    <location>
        <begin position="1"/>
        <end position="96"/>
    </location>
</feature>
<keyword evidence="4 10" id="KW-0808">Transferase</keyword>
<dbReference type="GO" id="GO:0016757">
    <property type="term" value="F:glycosyltransferase activity"/>
    <property type="evidence" value="ECO:0007669"/>
    <property type="project" value="UniProtKB-KW"/>
</dbReference>
<feature type="transmembrane region" description="Helical" evidence="9">
    <location>
        <begin position="198"/>
        <end position="219"/>
    </location>
</feature>
<feature type="transmembrane region" description="Helical" evidence="9">
    <location>
        <begin position="545"/>
        <end position="565"/>
    </location>
</feature>
<evidence type="ECO:0000256" key="7">
    <source>
        <dbReference type="ARBA" id="ARBA00023136"/>
    </source>
</evidence>
<keyword evidence="5 9" id="KW-0812">Transmembrane</keyword>
<dbReference type="EC" id="2.4.-.-" evidence="10"/>
<feature type="transmembrane region" description="Helical" evidence="9">
    <location>
        <begin position="413"/>
        <end position="432"/>
    </location>
</feature>
<feature type="transmembrane region" description="Helical" evidence="9">
    <location>
        <begin position="104"/>
        <end position="126"/>
    </location>
</feature>
<evidence type="ECO:0000256" key="2">
    <source>
        <dbReference type="ARBA" id="ARBA00022475"/>
    </source>
</evidence>
<feature type="transmembrane region" description="Helical" evidence="9">
    <location>
        <begin position="303"/>
        <end position="320"/>
    </location>
</feature>
<dbReference type="RefSeq" id="WP_425347107.1">
    <property type="nucleotide sequence ID" value="NZ_JBGUBD010000016.1"/>
</dbReference>
<organism evidence="10 11">
    <name type="scientific">Natronomicrosphaera hydrolytica</name>
    <dbReference type="NCBI Taxonomy" id="3242702"/>
    <lineage>
        <taxon>Bacteria</taxon>
        <taxon>Pseudomonadati</taxon>
        <taxon>Planctomycetota</taxon>
        <taxon>Phycisphaerae</taxon>
        <taxon>Phycisphaerales</taxon>
        <taxon>Phycisphaeraceae</taxon>
        <taxon>Natronomicrosphaera</taxon>
    </lineage>
</organism>
<evidence type="ECO:0000313" key="11">
    <source>
        <dbReference type="Proteomes" id="UP001575105"/>
    </source>
</evidence>
<feature type="transmembrane region" description="Helical" evidence="9">
    <location>
        <begin position="327"/>
        <end position="346"/>
    </location>
</feature>
<feature type="transmembrane region" description="Helical" evidence="9">
    <location>
        <begin position="253"/>
        <end position="271"/>
    </location>
</feature>